<keyword evidence="3" id="KW-1185">Reference proteome</keyword>
<evidence type="ECO:0000313" key="3">
    <source>
        <dbReference type="Proteomes" id="UP001499882"/>
    </source>
</evidence>
<organism evidence="2 3">
    <name type="scientific">Nocardioides endophyticus</name>
    <dbReference type="NCBI Taxonomy" id="1353775"/>
    <lineage>
        <taxon>Bacteria</taxon>
        <taxon>Bacillati</taxon>
        <taxon>Actinomycetota</taxon>
        <taxon>Actinomycetes</taxon>
        <taxon>Propionibacteriales</taxon>
        <taxon>Nocardioidaceae</taxon>
        <taxon>Nocardioides</taxon>
    </lineage>
</organism>
<proteinExistence type="predicted"/>
<dbReference type="Proteomes" id="UP001499882">
    <property type="component" value="Unassembled WGS sequence"/>
</dbReference>
<feature type="compositionally biased region" description="Basic and acidic residues" evidence="1">
    <location>
        <begin position="86"/>
        <end position="97"/>
    </location>
</feature>
<dbReference type="EMBL" id="BAABKN010000014">
    <property type="protein sequence ID" value="GAA4738301.1"/>
    <property type="molecule type" value="Genomic_DNA"/>
</dbReference>
<name>A0ABP8YTQ4_9ACTN</name>
<feature type="region of interest" description="Disordered" evidence="1">
    <location>
        <begin position="77"/>
        <end position="97"/>
    </location>
</feature>
<reference evidence="3" key="1">
    <citation type="journal article" date="2019" name="Int. J. Syst. Evol. Microbiol.">
        <title>The Global Catalogue of Microorganisms (GCM) 10K type strain sequencing project: providing services to taxonomists for standard genome sequencing and annotation.</title>
        <authorList>
            <consortium name="The Broad Institute Genomics Platform"/>
            <consortium name="The Broad Institute Genome Sequencing Center for Infectious Disease"/>
            <person name="Wu L."/>
            <person name="Ma J."/>
        </authorList>
    </citation>
    <scope>NUCLEOTIDE SEQUENCE [LARGE SCALE GENOMIC DNA]</scope>
    <source>
        <strain evidence="3">JCM 18532</strain>
    </source>
</reference>
<evidence type="ECO:0000256" key="1">
    <source>
        <dbReference type="SAM" id="MobiDB-lite"/>
    </source>
</evidence>
<evidence type="ECO:0008006" key="4">
    <source>
        <dbReference type="Google" id="ProtNLM"/>
    </source>
</evidence>
<evidence type="ECO:0000313" key="2">
    <source>
        <dbReference type="EMBL" id="GAA4738301.1"/>
    </source>
</evidence>
<comment type="caution">
    <text evidence="2">The sequence shown here is derived from an EMBL/GenBank/DDBJ whole genome shotgun (WGS) entry which is preliminary data.</text>
</comment>
<sequence length="97" mass="11018">MTEKEDELVTHVDQDLPGAMVLTSEFASVRVSADTEANGPRLRIENRQNGMVIHLDPLELASLTWLRHMDLGPFLDPSRTGWSSEVQDHHEGDEPWR</sequence>
<protein>
    <recommendedName>
        <fullName evidence="4">Dihydrodiol dehydrogenase</fullName>
    </recommendedName>
</protein>
<accession>A0ABP8YTQ4</accession>
<dbReference type="RefSeq" id="WP_345526926.1">
    <property type="nucleotide sequence ID" value="NZ_BAABKN010000014.1"/>
</dbReference>
<gene>
    <name evidence="2" type="ORF">GCM10023350_23090</name>
</gene>